<evidence type="ECO:0000256" key="1">
    <source>
        <dbReference type="ARBA" id="ARBA00004123"/>
    </source>
</evidence>
<feature type="compositionally biased region" description="Low complexity" evidence="7">
    <location>
        <begin position="63"/>
        <end position="73"/>
    </location>
</feature>
<dbReference type="PANTHER" id="PTHR14582:SF1">
    <property type="entry name" value="CENTROMERE PROTEIN O"/>
    <property type="match status" value="1"/>
</dbReference>
<comment type="caution">
    <text evidence="8">The sequence shown here is derived from an EMBL/GenBank/DDBJ whole genome shotgun (WGS) entry which is preliminary data.</text>
</comment>
<protein>
    <recommendedName>
        <fullName evidence="10">Cenp-O kinetochore centromere component</fullName>
    </recommendedName>
</protein>
<evidence type="ECO:0000313" key="9">
    <source>
        <dbReference type="Proteomes" id="UP000191500"/>
    </source>
</evidence>
<feature type="region of interest" description="Disordered" evidence="7">
    <location>
        <begin position="1"/>
        <end position="21"/>
    </location>
</feature>
<comment type="subcellular location">
    <subcellularLocation>
        <location evidence="2">Chromosome</location>
        <location evidence="2">Centromere</location>
    </subcellularLocation>
    <subcellularLocation>
        <location evidence="1">Nucleus</location>
    </subcellularLocation>
</comment>
<dbReference type="Pfam" id="PF09496">
    <property type="entry name" value="CENP-O"/>
    <property type="match status" value="1"/>
</dbReference>
<keyword evidence="5" id="KW-0539">Nucleus</keyword>
<dbReference type="PANTHER" id="PTHR14582">
    <property type="entry name" value="INNER KINETOCHORE SUBUNIT MAL2"/>
    <property type="match status" value="1"/>
</dbReference>
<evidence type="ECO:0008006" key="10">
    <source>
        <dbReference type="Google" id="ProtNLM"/>
    </source>
</evidence>
<evidence type="ECO:0000256" key="2">
    <source>
        <dbReference type="ARBA" id="ARBA00004584"/>
    </source>
</evidence>
<evidence type="ECO:0000256" key="3">
    <source>
        <dbReference type="ARBA" id="ARBA00007321"/>
    </source>
</evidence>
<keyword evidence="4" id="KW-0158">Chromosome</keyword>
<sequence length="342" mass="37937">MATIASRALESPDPEEEELDTEITSIRAEIQNLQKRKRILTSSLLTTDPIQKLLRKQPKPQSTTTNPTDPLTTISPLVHAAGAHTSSNHHRIAFGATAFPFKDPSPTAPTTPLLGVRIDVCARNGRFAKPYYILLQSERSRAPNAGSGSTKLLKVYRHTVPAFISIAKLENAYLPRPSAKRDNANEDGDEDFSAEDEAEPAKPWKSGNRTQKQDLRGFVRELRRELVAWHMRVNAVEFLREKLGFVSEGGGSFPFDVSPDRDTGIVSLAAVSLETRYVRVEWVDGRVGRFKLSNVGVVERAVVIGDEGRDKKLEDAMTGDGGRVETVLDRLRVDVLFRSQQP</sequence>
<feature type="compositionally biased region" description="Acidic residues" evidence="7">
    <location>
        <begin position="12"/>
        <end position="21"/>
    </location>
</feature>
<dbReference type="GO" id="GO:0031511">
    <property type="term" value="C:Mis6-Sim4 complex"/>
    <property type="evidence" value="ECO:0007669"/>
    <property type="project" value="TreeGrafter"/>
</dbReference>
<evidence type="ECO:0000313" key="8">
    <source>
        <dbReference type="EMBL" id="OQE38475.1"/>
    </source>
</evidence>
<evidence type="ECO:0000256" key="4">
    <source>
        <dbReference type="ARBA" id="ARBA00022454"/>
    </source>
</evidence>
<accession>A0A1V6UJ36</accession>
<evidence type="ECO:0000256" key="5">
    <source>
        <dbReference type="ARBA" id="ARBA00023242"/>
    </source>
</evidence>
<feature type="region of interest" description="Disordered" evidence="7">
    <location>
        <begin position="177"/>
        <end position="210"/>
    </location>
</feature>
<dbReference type="Proteomes" id="UP000191500">
    <property type="component" value="Unassembled WGS sequence"/>
</dbReference>
<dbReference type="GO" id="GO:0005634">
    <property type="term" value="C:nucleus"/>
    <property type="evidence" value="ECO:0007669"/>
    <property type="project" value="UniProtKB-SubCell"/>
</dbReference>
<dbReference type="AlphaFoldDB" id="A0A1V6UJ36"/>
<name>A0A1V6UJ36_9EURO</name>
<evidence type="ECO:0000256" key="6">
    <source>
        <dbReference type="ARBA" id="ARBA00023328"/>
    </source>
</evidence>
<evidence type="ECO:0000256" key="7">
    <source>
        <dbReference type="SAM" id="MobiDB-lite"/>
    </source>
</evidence>
<reference evidence="9" key="1">
    <citation type="journal article" date="2017" name="Nat. Microbiol.">
        <title>Global analysis of biosynthetic gene clusters reveals vast potential of secondary metabolite production in Penicillium species.</title>
        <authorList>
            <person name="Nielsen J.C."/>
            <person name="Grijseels S."/>
            <person name="Prigent S."/>
            <person name="Ji B."/>
            <person name="Dainat J."/>
            <person name="Nielsen K.F."/>
            <person name="Frisvad J.C."/>
            <person name="Workman M."/>
            <person name="Nielsen J."/>
        </authorList>
    </citation>
    <scope>NUCLEOTIDE SEQUENCE [LARGE SCALE GENOMIC DNA]</scope>
    <source>
        <strain evidence="9">IBT 31321</strain>
    </source>
</reference>
<dbReference type="InterPro" id="IPR018464">
    <property type="entry name" value="CENP-O"/>
</dbReference>
<keyword evidence="6" id="KW-0137">Centromere</keyword>
<gene>
    <name evidence="8" type="ORF">PENCOP_c008G01979</name>
</gene>
<organism evidence="8 9">
    <name type="scientific">Penicillium coprophilum</name>
    <dbReference type="NCBI Taxonomy" id="36646"/>
    <lineage>
        <taxon>Eukaryota</taxon>
        <taxon>Fungi</taxon>
        <taxon>Dikarya</taxon>
        <taxon>Ascomycota</taxon>
        <taxon>Pezizomycotina</taxon>
        <taxon>Eurotiomycetes</taxon>
        <taxon>Eurotiomycetidae</taxon>
        <taxon>Eurotiales</taxon>
        <taxon>Aspergillaceae</taxon>
        <taxon>Penicillium</taxon>
    </lineage>
</organism>
<keyword evidence="9" id="KW-1185">Reference proteome</keyword>
<proteinExistence type="inferred from homology"/>
<feature type="region of interest" description="Disordered" evidence="7">
    <location>
        <begin position="51"/>
        <end position="73"/>
    </location>
</feature>
<feature type="compositionally biased region" description="Acidic residues" evidence="7">
    <location>
        <begin position="185"/>
        <end position="198"/>
    </location>
</feature>
<dbReference type="EMBL" id="MDDG01000008">
    <property type="protein sequence ID" value="OQE38475.1"/>
    <property type="molecule type" value="Genomic_DNA"/>
</dbReference>
<comment type="similarity">
    <text evidence="3">Belongs to the CENP-O/MCM21 family.</text>
</comment>